<evidence type="ECO:0000313" key="2">
    <source>
        <dbReference type="Proteomes" id="UP000294739"/>
    </source>
</evidence>
<evidence type="ECO:0000313" key="1">
    <source>
        <dbReference type="EMBL" id="TDE10915.1"/>
    </source>
</evidence>
<dbReference type="InParanoid" id="A0A4R5DJD2"/>
<reference evidence="1 2" key="1">
    <citation type="submission" date="2019-03" db="EMBL/GenBank/DDBJ databases">
        <title>Draft genome sequences of novel Actinobacteria.</title>
        <authorList>
            <person name="Sahin N."/>
            <person name="Ay H."/>
            <person name="Saygin H."/>
        </authorList>
    </citation>
    <scope>NUCLEOTIDE SEQUENCE [LARGE SCALE GENOMIC DNA]</scope>
    <source>
        <strain evidence="1 2">5K138</strain>
    </source>
</reference>
<dbReference type="RefSeq" id="WP_131894139.1">
    <property type="nucleotide sequence ID" value="NZ_SMKZ01000012.1"/>
</dbReference>
<name>A0A4R5DJD2_9ACTN</name>
<comment type="caution">
    <text evidence="1">The sequence shown here is derived from an EMBL/GenBank/DDBJ whole genome shotgun (WGS) entry which is preliminary data.</text>
</comment>
<dbReference type="Proteomes" id="UP000294739">
    <property type="component" value="Unassembled WGS sequence"/>
</dbReference>
<gene>
    <name evidence="1" type="ORF">E1269_10560</name>
</gene>
<sequence length="94" mass="10203">MSSSMPAPRPALLRAADGTVRPAAAHLSSLAVDEAAVAKAAKKHKKKGHPADDDAELLVHLSKRDRKRLRRKAETYGWTAEQAAAHVLRVWSDS</sequence>
<dbReference type="AlphaFoldDB" id="A0A4R5DJD2"/>
<organism evidence="1 2">
    <name type="scientific">Jiangella asiatica</name>
    <dbReference type="NCBI Taxonomy" id="2530372"/>
    <lineage>
        <taxon>Bacteria</taxon>
        <taxon>Bacillati</taxon>
        <taxon>Actinomycetota</taxon>
        <taxon>Actinomycetes</taxon>
        <taxon>Jiangellales</taxon>
        <taxon>Jiangellaceae</taxon>
        <taxon>Jiangella</taxon>
    </lineage>
</organism>
<accession>A0A4R5DJD2</accession>
<dbReference type="EMBL" id="SMKZ01000012">
    <property type="protein sequence ID" value="TDE10915.1"/>
    <property type="molecule type" value="Genomic_DNA"/>
</dbReference>
<keyword evidence="2" id="KW-1185">Reference proteome</keyword>
<proteinExistence type="predicted"/>
<protein>
    <submittedName>
        <fullName evidence="1">Uncharacterized protein</fullName>
    </submittedName>
</protein>